<evidence type="ECO:0000313" key="2">
    <source>
        <dbReference type="EMBL" id="RAK99611.1"/>
    </source>
</evidence>
<organism evidence="2 3">
    <name type="scientific">Aspergillus ibericus CBS 121593</name>
    <dbReference type="NCBI Taxonomy" id="1448316"/>
    <lineage>
        <taxon>Eukaryota</taxon>
        <taxon>Fungi</taxon>
        <taxon>Dikarya</taxon>
        <taxon>Ascomycota</taxon>
        <taxon>Pezizomycotina</taxon>
        <taxon>Eurotiomycetes</taxon>
        <taxon>Eurotiomycetidae</taxon>
        <taxon>Eurotiales</taxon>
        <taxon>Aspergillaceae</taxon>
        <taxon>Aspergillus</taxon>
        <taxon>Aspergillus subgen. Circumdati</taxon>
    </lineage>
</organism>
<dbReference type="Proteomes" id="UP000249402">
    <property type="component" value="Unassembled WGS sequence"/>
</dbReference>
<sequence length="162" mass="17658">MPATRISRGVFLLVLQLPNGTLVVRTVASGRTVCGRLQRTPPETTQKSTSSNEYRTTRKFLTDALGIHVKRLRDKSVPSLQAGLGCGQLGFIGAYLDPRDFDLAGAGTERIRPLVVSGVHAGQFRFDGDTAGPVTELVITFVYNHYHGFPAHSHGILRYGHT</sequence>
<accession>A0A395GVL0</accession>
<protein>
    <submittedName>
        <fullName evidence="2">Uncharacterized protein</fullName>
    </submittedName>
</protein>
<evidence type="ECO:0000313" key="3">
    <source>
        <dbReference type="Proteomes" id="UP000249402"/>
    </source>
</evidence>
<feature type="chain" id="PRO_5017194574" evidence="1">
    <location>
        <begin position="24"/>
        <end position="162"/>
    </location>
</feature>
<dbReference type="GeneID" id="37225796"/>
<dbReference type="VEuPathDB" id="FungiDB:BO80DRAFT_435898"/>
<evidence type="ECO:0000256" key="1">
    <source>
        <dbReference type="SAM" id="SignalP"/>
    </source>
</evidence>
<gene>
    <name evidence="2" type="ORF">BO80DRAFT_435898</name>
</gene>
<name>A0A395GVL0_9EURO</name>
<keyword evidence="1" id="KW-0732">Signal</keyword>
<proteinExistence type="predicted"/>
<dbReference type="STRING" id="1448316.A0A395GVL0"/>
<dbReference type="RefSeq" id="XP_025573939.1">
    <property type="nucleotide sequence ID" value="XM_025720931.1"/>
</dbReference>
<dbReference type="OrthoDB" id="5362512at2759"/>
<keyword evidence="3" id="KW-1185">Reference proteome</keyword>
<dbReference type="EMBL" id="KZ824445">
    <property type="protein sequence ID" value="RAK99611.1"/>
    <property type="molecule type" value="Genomic_DNA"/>
</dbReference>
<reference evidence="2 3" key="1">
    <citation type="submission" date="2018-02" db="EMBL/GenBank/DDBJ databases">
        <title>The genomes of Aspergillus section Nigri reveals drivers in fungal speciation.</title>
        <authorList>
            <consortium name="DOE Joint Genome Institute"/>
            <person name="Vesth T.C."/>
            <person name="Nybo J."/>
            <person name="Theobald S."/>
            <person name="Brandl J."/>
            <person name="Frisvad J.C."/>
            <person name="Nielsen K.F."/>
            <person name="Lyhne E.K."/>
            <person name="Kogle M.E."/>
            <person name="Kuo A."/>
            <person name="Riley R."/>
            <person name="Clum A."/>
            <person name="Nolan M."/>
            <person name="Lipzen A."/>
            <person name="Salamov A."/>
            <person name="Henrissat B."/>
            <person name="Wiebenga A."/>
            <person name="De vries R.P."/>
            <person name="Grigoriev I.V."/>
            <person name="Mortensen U.H."/>
            <person name="Andersen M.R."/>
            <person name="Baker S.E."/>
        </authorList>
    </citation>
    <scope>NUCLEOTIDE SEQUENCE [LARGE SCALE GENOMIC DNA]</scope>
    <source>
        <strain evidence="2 3">CBS 121593</strain>
    </source>
</reference>
<dbReference type="AlphaFoldDB" id="A0A395GVL0"/>
<feature type="signal peptide" evidence="1">
    <location>
        <begin position="1"/>
        <end position="23"/>
    </location>
</feature>